<evidence type="ECO:0000313" key="1">
    <source>
        <dbReference type="EMBL" id="OOF90391.1"/>
    </source>
</evidence>
<name>A0A1R3R7D7_ASPC5</name>
<dbReference type="VEuPathDB" id="FungiDB:ASPCADRAFT_10688"/>
<protein>
    <submittedName>
        <fullName evidence="1">Uncharacterized protein</fullName>
    </submittedName>
</protein>
<dbReference type="Proteomes" id="UP000188318">
    <property type="component" value="Unassembled WGS sequence"/>
</dbReference>
<keyword evidence="2" id="KW-1185">Reference proteome</keyword>
<dbReference type="AlphaFoldDB" id="A0A1R3R7D7"/>
<organism evidence="1 2">
    <name type="scientific">Aspergillus carbonarius (strain ITEM 5010)</name>
    <dbReference type="NCBI Taxonomy" id="602072"/>
    <lineage>
        <taxon>Eukaryota</taxon>
        <taxon>Fungi</taxon>
        <taxon>Dikarya</taxon>
        <taxon>Ascomycota</taxon>
        <taxon>Pezizomycotina</taxon>
        <taxon>Eurotiomycetes</taxon>
        <taxon>Eurotiomycetidae</taxon>
        <taxon>Eurotiales</taxon>
        <taxon>Aspergillaceae</taxon>
        <taxon>Aspergillus</taxon>
        <taxon>Aspergillus subgen. Circumdati</taxon>
    </lineage>
</organism>
<gene>
    <name evidence="1" type="ORF">ASPCADRAFT_10688</name>
</gene>
<sequence>MGSPWSNWECRGRKLAQVSLMFCECASVEVIEDHGRFSTLSGQPKVDNGLEKDISVDAADKAETVKFCSFDHAISSELTCAEIGDYAGRGGTQDIVVTLGQSLGRASYPMELLSWPNERMSAPESSS</sequence>
<proteinExistence type="predicted"/>
<accession>A0A1R3R7D7</accession>
<dbReference type="EMBL" id="KV907529">
    <property type="protein sequence ID" value="OOF90391.1"/>
    <property type="molecule type" value="Genomic_DNA"/>
</dbReference>
<reference evidence="2" key="1">
    <citation type="journal article" date="2017" name="Genome Biol.">
        <title>Comparative genomics reveals high biological diversity and specific adaptations in the industrially and medically important fungal genus Aspergillus.</title>
        <authorList>
            <person name="de Vries R.P."/>
            <person name="Riley R."/>
            <person name="Wiebenga A."/>
            <person name="Aguilar-Osorio G."/>
            <person name="Amillis S."/>
            <person name="Uchima C.A."/>
            <person name="Anderluh G."/>
            <person name="Asadollahi M."/>
            <person name="Askin M."/>
            <person name="Barry K."/>
            <person name="Battaglia E."/>
            <person name="Bayram O."/>
            <person name="Benocci T."/>
            <person name="Braus-Stromeyer S.A."/>
            <person name="Caldana C."/>
            <person name="Canovas D."/>
            <person name="Cerqueira G.C."/>
            <person name="Chen F."/>
            <person name="Chen W."/>
            <person name="Choi C."/>
            <person name="Clum A."/>
            <person name="Dos Santos R.A."/>
            <person name="Damasio A.R."/>
            <person name="Diallinas G."/>
            <person name="Emri T."/>
            <person name="Fekete E."/>
            <person name="Flipphi M."/>
            <person name="Freyberg S."/>
            <person name="Gallo A."/>
            <person name="Gournas C."/>
            <person name="Habgood R."/>
            <person name="Hainaut M."/>
            <person name="Harispe M.L."/>
            <person name="Henrissat B."/>
            <person name="Hilden K.S."/>
            <person name="Hope R."/>
            <person name="Hossain A."/>
            <person name="Karabika E."/>
            <person name="Karaffa L."/>
            <person name="Karanyi Z."/>
            <person name="Krasevec N."/>
            <person name="Kuo A."/>
            <person name="Kusch H."/>
            <person name="LaButti K."/>
            <person name="Lagendijk E.L."/>
            <person name="Lapidus A."/>
            <person name="Levasseur A."/>
            <person name="Lindquist E."/>
            <person name="Lipzen A."/>
            <person name="Logrieco A.F."/>
            <person name="MacCabe A."/>
            <person name="Maekelae M.R."/>
            <person name="Malavazi I."/>
            <person name="Melin P."/>
            <person name="Meyer V."/>
            <person name="Mielnichuk N."/>
            <person name="Miskei M."/>
            <person name="Molnar A.P."/>
            <person name="Mule G."/>
            <person name="Ngan C.Y."/>
            <person name="Orejas M."/>
            <person name="Orosz E."/>
            <person name="Ouedraogo J.P."/>
            <person name="Overkamp K.M."/>
            <person name="Park H.-S."/>
            <person name="Perrone G."/>
            <person name="Piumi F."/>
            <person name="Punt P.J."/>
            <person name="Ram A.F."/>
            <person name="Ramon A."/>
            <person name="Rauscher S."/>
            <person name="Record E."/>
            <person name="Riano-Pachon D.M."/>
            <person name="Robert V."/>
            <person name="Roehrig J."/>
            <person name="Ruller R."/>
            <person name="Salamov A."/>
            <person name="Salih N.S."/>
            <person name="Samson R.A."/>
            <person name="Sandor E."/>
            <person name="Sanguinetti M."/>
            <person name="Schuetze T."/>
            <person name="Sepcic K."/>
            <person name="Shelest E."/>
            <person name="Sherlock G."/>
            <person name="Sophianopoulou V."/>
            <person name="Squina F.M."/>
            <person name="Sun H."/>
            <person name="Susca A."/>
            <person name="Todd R.B."/>
            <person name="Tsang A."/>
            <person name="Unkles S.E."/>
            <person name="van de Wiele N."/>
            <person name="van Rossen-Uffink D."/>
            <person name="Oliveira J.V."/>
            <person name="Vesth T.C."/>
            <person name="Visser J."/>
            <person name="Yu J.-H."/>
            <person name="Zhou M."/>
            <person name="Andersen M.R."/>
            <person name="Archer D.B."/>
            <person name="Baker S.E."/>
            <person name="Benoit I."/>
            <person name="Brakhage A.A."/>
            <person name="Braus G.H."/>
            <person name="Fischer R."/>
            <person name="Frisvad J.C."/>
            <person name="Goldman G.H."/>
            <person name="Houbraken J."/>
            <person name="Oakley B."/>
            <person name="Pocsi I."/>
            <person name="Scazzocchio C."/>
            <person name="Seiboth B."/>
            <person name="vanKuyk P.A."/>
            <person name="Wortman J."/>
            <person name="Dyer P.S."/>
            <person name="Grigoriev I.V."/>
        </authorList>
    </citation>
    <scope>NUCLEOTIDE SEQUENCE [LARGE SCALE GENOMIC DNA]</scope>
    <source>
        <strain evidence="2">ITEM 5010</strain>
    </source>
</reference>
<evidence type="ECO:0000313" key="2">
    <source>
        <dbReference type="Proteomes" id="UP000188318"/>
    </source>
</evidence>